<organism evidence="1 2">
    <name type="scientific">Penicillium frequentans</name>
    <dbReference type="NCBI Taxonomy" id="3151616"/>
    <lineage>
        <taxon>Eukaryota</taxon>
        <taxon>Fungi</taxon>
        <taxon>Dikarya</taxon>
        <taxon>Ascomycota</taxon>
        <taxon>Pezizomycotina</taxon>
        <taxon>Eurotiomycetes</taxon>
        <taxon>Eurotiomycetidae</taxon>
        <taxon>Eurotiales</taxon>
        <taxon>Aspergillaceae</taxon>
        <taxon>Penicillium</taxon>
    </lineage>
</organism>
<proteinExistence type="predicted"/>
<protein>
    <submittedName>
        <fullName evidence="1">Uncharacterized protein</fullName>
    </submittedName>
</protein>
<dbReference type="EMBL" id="JAQIZZ010000001">
    <property type="protein sequence ID" value="KAJ5556954.1"/>
    <property type="molecule type" value="Genomic_DNA"/>
</dbReference>
<dbReference type="AlphaFoldDB" id="A0AAD6GJC9"/>
<comment type="caution">
    <text evidence="1">The sequence shown here is derived from an EMBL/GenBank/DDBJ whole genome shotgun (WGS) entry which is preliminary data.</text>
</comment>
<reference evidence="1 2" key="1">
    <citation type="journal article" date="2023" name="IMA Fungus">
        <title>Comparative genomic study of the Penicillium genus elucidates a diverse pangenome and 15 lateral gene transfer events.</title>
        <authorList>
            <person name="Petersen C."/>
            <person name="Sorensen T."/>
            <person name="Nielsen M.R."/>
            <person name="Sondergaard T.E."/>
            <person name="Sorensen J.L."/>
            <person name="Fitzpatrick D.A."/>
            <person name="Frisvad J.C."/>
            <person name="Nielsen K.L."/>
        </authorList>
    </citation>
    <scope>NUCLEOTIDE SEQUENCE [LARGE SCALE GENOMIC DNA]</scope>
    <source>
        <strain evidence="1 2">IBT 35679</strain>
    </source>
</reference>
<sequence>MTRFHLPDRLYIRSVPGNGKLQIEFLTSDKIMDSEQAMLLARKLINTANAFAKSPETTLSSITF</sequence>
<evidence type="ECO:0000313" key="2">
    <source>
        <dbReference type="Proteomes" id="UP001220324"/>
    </source>
</evidence>
<keyword evidence="2" id="KW-1185">Reference proteome</keyword>
<evidence type="ECO:0000313" key="1">
    <source>
        <dbReference type="EMBL" id="KAJ5556954.1"/>
    </source>
</evidence>
<dbReference type="Proteomes" id="UP001220324">
    <property type="component" value="Unassembled WGS sequence"/>
</dbReference>
<name>A0AAD6GJC9_9EURO</name>
<gene>
    <name evidence="1" type="ORF">N7494_000869</name>
</gene>
<accession>A0AAD6GJC9</accession>